<feature type="transmembrane region" description="Helical" evidence="1">
    <location>
        <begin position="210"/>
        <end position="232"/>
    </location>
</feature>
<accession>A0AA90SRZ8</accession>
<feature type="transmembrane region" description="Helical" evidence="1">
    <location>
        <begin position="48"/>
        <end position="68"/>
    </location>
</feature>
<gene>
    <name evidence="2" type="ORF">QS748_00845</name>
</gene>
<evidence type="ECO:0000256" key="1">
    <source>
        <dbReference type="SAM" id="Phobius"/>
    </source>
</evidence>
<feature type="transmembrane region" description="Helical" evidence="1">
    <location>
        <begin position="74"/>
        <end position="92"/>
    </location>
</feature>
<evidence type="ECO:0000313" key="3">
    <source>
        <dbReference type="Proteomes" id="UP001178148"/>
    </source>
</evidence>
<feature type="transmembrane region" description="Helical" evidence="1">
    <location>
        <begin position="177"/>
        <end position="198"/>
    </location>
</feature>
<reference evidence="2 3" key="1">
    <citation type="journal article" date="2023" name="bioRxiv">
        <title>An intranuclear bacterial parasite of deep-sea mussels expresses apoptosis inhibitors acquired from its host.</title>
        <authorList>
            <person name="Gonzalez Porras M.A."/>
            <person name="Assie A."/>
            <person name="Tietjen M."/>
            <person name="Violette M."/>
            <person name="Kleiner M."/>
            <person name="Gruber-Vodicka H."/>
            <person name="Dubilier N."/>
            <person name="Leisch N."/>
        </authorList>
    </citation>
    <scope>NUCLEOTIDE SEQUENCE [LARGE SCALE GENOMIC DNA]</scope>
    <source>
        <strain evidence="2">IAP13</strain>
    </source>
</reference>
<feature type="transmembrane region" description="Helical" evidence="1">
    <location>
        <begin position="238"/>
        <end position="259"/>
    </location>
</feature>
<dbReference type="EMBL" id="JASXSV010000001">
    <property type="protein sequence ID" value="MDP0587819.1"/>
    <property type="molecule type" value="Genomic_DNA"/>
</dbReference>
<feature type="transmembrane region" description="Helical" evidence="1">
    <location>
        <begin position="126"/>
        <end position="144"/>
    </location>
</feature>
<feature type="transmembrane region" description="Helical" evidence="1">
    <location>
        <begin position="151"/>
        <end position="171"/>
    </location>
</feature>
<keyword evidence="1" id="KW-0812">Transmembrane</keyword>
<comment type="caution">
    <text evidence="2">The sequence shown here is derived from an EMBL/GenBank/DDBJ whole genome shotgun (WGS) entry which is preliminary data.</text>
</comment>
<keyword evidence="1" id="KW-0472">Membrane</keyword>
<protein>
    <submittedName>
        <fullName evidence="2">Uncharacterized protein</fullName>
    </submittedName>
</protein>
<dbReference type="Proteomes" id="UP001178148">
    <property type="component" value="Unassembled WGS sequence"/>
</dbReference>
<organism evidence="2 3">
    <name type="scientific">Candidatus Endonucleibacter bathymodioli</name>
    <dbReference type="NCBI Taxonomy" id="539814"/>
    <lineage>
        <taxon>Bacteria</taxon>
        <taxon>Pseudomonadati</taxon>
        <taxon>Pseudomonadota</taxon>
        <taxon>Gammaproteobacteria</taxon>
        <taxon>Oceanospirillales</taxon>
        <taxon>Endozoicomonadaceae</taxon>
        <taxon>Candidatus Endonucleibacter</taxon>
    </lineage>
</organism>
<feature type="transmembrane region" description="Helical" evidence="1">
    <location>
        <begin position="266"/>
        <end position="285"/>
    </location>
</feature>
<dbReference type="AlphaFoldDB" id="A0AA90SRZ8"/>
<sequence>MYTDEDLDLAVEKQIFSETSVLKFRDYFRTTKNATIDDKENFRLATGFNDVFVVIACILLLYSSYSVLGAINELSSIVSLPLLSWGLAEFFVRKCKMALPGIVLLFAFVGGAFALSMHFLPVTSKASYITASALSGIAAFIHYLRFQIPITIAACAAAAAGFLAAIIIYFFPGTITHIPVMLLVGGICIFMFAMSWDFSDRTRTTHRSDVGFWLHLLSAPLIVHPVFVSLGIQEGNASLSSIIIIILLYILMSIVSIIINRLAFMVSSLLYIIYALSNLFSLYGIVGYNLAITGVCIGGGLLLLSAFWHSVRSVILRILPMPILKLVPEAH</sequence>
<proteinExistence type="predicted"/>
<name>A0AA90SRZ8_9GAMM</name>
<keyword evidence="1" id="KW-1133">Transmembrane helix</keyword>
<feature type="transmembrane region" description="Helical" evidence="1">
    <location>
        <begin position="99"/>
        <end position="120"/>
    </location>
</feature>
<evidence type="ECO:0000313" key="2">
    <source>
        <dbReference type="EMBL" id="MDP0587819.1"/>
    </source>
</evidence>
<feature type="transmembrane region" description="Helical" evidence="1">
    <location>
        <begin position="291"/>
        <end position="311"/>
    </location>
</feature>
<keyword evidence="3" id="KW-1185">Reference proteome</keyword>